<evidence type="ECO:0000313" key="11">
    <source>
        <dbReference type="EMBL" id="BCS88955.1"/>
    </source>
</evidence>
<keyword evidence="5 9" id="KW-0547">Nucleotide-binding</keyword>
<dbReference type="Proteomes" id="UP001053296">
    <property type="component" value="Chromosome"/>
</dbReference>
<keyword evidence="3 9" id="KW-0963">Cytoplasm</keyword>
<keyword evidence="4 9" id="KW-0808">Transferase</keyword>
<comment type="catalytic activity">
    <reaction evidence="8 9">
        <text>butanoate + ATP = butanoyl phosphate + ADP</text>
        <dbReference type="Rhea" id="RHEA:13585"/>
        <dbReference type="ChEBI" id="CHEBI:17968"/>
        <dbReference type="ChEBI" id="CHEBI:30616"/>
        <dbReference type="ChEBI" id="CHEBI:58079"/>
        <dbReference type="ChEBI" id="CHEBI:456216"/>
        <dbReference type="EC" id="2.7.2.7"/>
    </reaction>
</comment>
<accession>A0ABM7P7I9</accession>
<dbReference type="NCBIfam" id="NF002834">
    <property type="entry name" value="PRK03011.1-5"/>
    <property type="match status" value="1"/>
</dbReference>
<dbReference type="EC" id="2.7.2.7" evidence="9"/>
<dbReference type="SUPFAM" id="SSF53067">
    <property type="entry name" value="Actin-like ATPase domain"/>
    <property type="match status" value="2"/>
</dbReference>
<evidence type="ECO:0000256" key="6">
    <source>
        <dbReference type="ARBA" id="ARBA00022777"/>
    </source>
</evidence>
<evidence type="ECO:0000256" key="3">
    <source>
        <dbReference type="ARBA" id="ARBA00022490"/>
    </source>
</evidence>
<dbReference type="InterPro" id="IPR023865">
    <property type="entry name" value="Aliphatic_acid_kinase_CS"/>
</dbReference>
<dbReference type="Gene3D" id="3.30.420.40">
    <property type="match status" value="2"/>
</dbReference>
<keyword evidence="6 9" id="KW-0418">Kinase</keyword>
<protein>
    <recommendedName>
        <fullName evidence="9">Probable butyrate kinase</fullName>
        <shortName evidence="9">BK</shortName>
        <ecNumber evidence="9">2.7.2.7</ecNumber>
    </recommendedName>
    <alternativeName>
        <fullName evidence="9">Branched-chain carboxylic acid kinase</fullName>
    </alternativeName>
</protein>
<dbReference type="CDD" id="cd24011">
    <property type="entry name" value="ASKHA_NBD_BK"/>
    <property type="match status" value="1"/>
</dbReference>
<dbReference type="PANTHER" id="PTHR21060:SF3">
    <property type="entry name" value="BUTYRATE KINASE 2-RELATED"/>
    <property type="match status" value="1"/>
</dbReference>
<gene>
    <name evidence="9 11" type="primary">buk</name>
    <name evidence="11" type="ORF">PSDVSF_21970</name>
</gene>
<reference evidence="11" key="1">
    <citation type="journal article" date="2022" name="Arch. Microbiol.">
        <title>Pseudodesulfovibrio sediminis sp. nov., a mesophilic and neutrophilic sulfate-reducing bacterium isolated from sediment of a brackish lake.</title>
        <authorList>
            <person name="Takahashi A."/>
            <person name="Kojima H."/>
            <person name="Watanabe M."/>
            <person name="Fukui M."/>
        </authorList>
    </citation>
    <scope>NUCLEOTIDE SEQUENCE</scope>
    <source>
        <strain evidence="11">SF6</strain>
    </source>
</reference>
<dbReference type="PROSITE" id="PS01076">
    <property type="entry name" value="ACETATE_KINASE_2"/>
    <property type="match status" value="1"/>
</dbReference>
<evidence type="ECO:0000256" key="5">
    <source>
        <dbReference type="ARBA" id="ARBA00022741"/>
    </source>
</evidence>
<dbReference type="HAMAP" id="MF_00542">
    <property type="entry name" value="Butyrate_kinase"/>
    <property type="match status" value="1"/>
</dbReference>
<comment type="subcellular location">
    <subcellularLocation>
        <location evidence="1 9">Cytoplasm</location>
    </subcellularLocation>
</comment>
<dbReference type="PANTHER" id="PTHR21060">
    <property type="entry name" value="ACETATE KINASE"/>
    <property type="match status" value="1"/>
</dbReference>
<dbReference type="RefSeq" id="WP_229590947.1">
    <property type="nucleotide sequence ID" value="NZ_AP024485.1"/>
</dbReference>
<dbReference type="EMBL" id="AP024485">
    <property type="protein sequence ID" value="BCS88955.1"/>
    <property type="molecule type" value="Genomic_DNA"/>
</dbReference>
<dbReference type="Pfam" id="PF00871">
    <property type="entry name" value="Acetate_kinase"/>
    <property type="match status" value="1"/>
</dbReference>
<dbReference type="InterPro" id="IPR043129">
    <property type="entry name" value="ATPase_NBD"/>
</dbReference>
<keyword evidence="7 9" id="KW-0067">ATP-binding</keyword>
<evidence type="ECO:0000313" key="12">
    <source>
        <dbReference type="Proteomes" id="UP001053296"/>
    </source>
</evidence>
<dbReference type="InterPro" id="IPR000890">
    <property type="entry name" value="Aliphatic_acid_kin_short-chain"/>
</dbReference>
<evidence type="ECO:0000256" key="7">
    <source>
        <dbReference type="ARBA" id="ARBA00022840"/>
    </source>
</evidence>
<dbReference type="PIRSF" id="PIRSF036458">
    <property type="entry name" value="Butyrate_kin"/>
    <property type="match status" value="1"/>
</dbReference>
<dbReference type="NCBIfam" id="TIGR02707">
    <property type="entry name" value="butyr_kinase"/>
    <property type="match status" value="1"/>
</dbReference>
<dbReference type="PRINTS" id="PR00471">
    <property type="entry name" value="ACETATEKNASE"/>
</dbReference>
<evidence type="ECO:0000256" key="2">
    <source>
        <dbReference type="ARBA" id="ARBA00008748"/>
    </source>
</evidence>
<evidence type="ECO:0000256" key="1">
    <source>
        <dbReference type="ARBA" id="ARBA00004496"/>
    </source>
</evidence>
<organism evidence="11 12">
    <name type="scientific">Pseudodesulfovibrio sediminis</name>
    <dbReference type="NCBI Taxonomy" id="2810563"/>
    <lineage>
        <taxon>Bacteria</taxon>
        <taxon>Pseudomonadati</taxon>
        <taxon>Thermodesulfobacteriota</taxon>
        <taxon>Desulfovibrionia</taxon>
        <taxon>Desulfovibrionales</taxon>
        <taxon>Desulfovibrionaceae</taxon>
    </lineage>
</organism>
<dbReference type="InterPro" id="IPR011245">
    <property type="entry name" value="Butyrate_kin"/>
</dbReference>
<comment type="similarity">
    <text evidence="2 9 10">Belongs to the acetokinase family.</text>
</comment>
<keyword evidence="12" id="KW-1185">Reference proteome</keyword>
<dbReference type="GO" id="GO:0016301">
    <property type="term" value="F:kinase activity"/>
    <property type="evidence" value="ECO:0007669"/>
    <property type="project" value="UniProtKB-KW"/>
</dbReference>
<name>A0ABM7P7I9_9BACT</name>
<evidence type="ECO:0000256" key="10">
    <source>
        <dbReference type="RuleBase" id="RU003835"/>
    </source>
</evidence>
<sequence length="358" mass="38324">MIFVINPGSTSTKLTVMEKGKLHAAEEIQHAKSEVAQFERVADQFDFRMQAIGAFIEKASIDAGRLTAVAGRGGLLHPLEGGVYEVSDDMIADLQQARYGEHPCNLGAILARKLGLTWNIPAYVVDPAVTDEMMEKARLTGLPEIERRSLFHALNQRGVAHIIADKLDIAYESSNFIVCHLGGGISIGAHRKGRVVDVVNGLDGEGPFTPERSGGLPILSVLNRLARHEGSLDDIREGVLRQGGLFAHMGTNDPRQIVARMEAGDAQARLVFEAMAYNIAKNISALAPALVEEDGLSIDAIILTGGLARSVPLVTAVSHDVAHLGRVEVVPGEVEMASLAAGVERVLSGEASARQYYA</sequence>
<evidence type="ECO:0000256" key="4">
    <source>
        <dbReference type="ARBA" id="ARBA00022679"/>
    </source>
</evidence>
<proteinExistence type="inferred from homology"/>
<evidence type="ECO:0000256" key="9">
    <source>
        <dbReference type="HAMAP-Rule" id="MF_00542"/>
    </source>
</evidence>
<evidence type="ECO:0000256" key="8">
    <source>
        <dbReference type="ARBA" id="ARBA00048596"/>
    </source>
</evidence>